<evidence type="ECO:0000256" key="8">
    <source>
        <dbReference type="ARBA" id="ARBA00022842"/>
    </source>
</evidence>
<dbReference type="GO" id="GO:0005524">
    <property type="term" value="F:ATP binding"/>
    <property type="evidence" value="ECO:0007669"/>
    <property type="project" value="UniProtKB-KW"/>
</dbReference>
<dbReference type="GO" id="GO:0046872">
    <property type="term" value="F:metal ion binding"/>
    <property type="evidence" value="ECO:0007669"/>
    <property type="project" value="UniProtKB-KW"/>
</dbReference>
<accession>A0A917K813</accession>
<comment type="caution">
    <text evidence="11">The sequence shown here is derived from an EMBL/GenBank/DDBJ whole genome shotgun (WGS) entry which is preliminary data.</text>
</comment>
<comment type="cofactor">
    <cofactor evidence="1">
        <name>Mg(2+)</name>
        <dbReference type="ChEBI" id="CHEBI:18420"/>
    </cofactor>
</comment>
<evidence type="ECO:0000256" key="4">
    <source>
        <dbReference type="ARBA" id="ARBA00022695"/>
    </source>
</evidence>
<dbReference type="GO" id="GO:0016779">
    <property type="term" value="F:nucleotidyltransferase activity"/>
    <property type="evidence" value="ECO:0007669"/>
    <property type="project" value="UniProtKB-KW"/>
</dbReference>
<keyword evidence="4" id="KW-0548">Nucleotidyltransferase</keyword>
<keyword evidence="6" id="KW-0547">Nucleotide-binding</keyword>
<keyword evidence="2" id="KW-1277">Toxin-antitoxin system</keyword>
<dbReference type="CDD" id="cd05403">
    <property type="entry name" value="NT_KNTase_like"/>
    <property type="match status" value="1"/>
</dbReference>
<keyword evidence="5" id="KW-0479">Metal-binding</keyword>
<proteinExistence type="inferred from homology"/>
<feature type="domain" description="Polymerase nucleotidyl transferase" evidence="10">
    <location>
        <begin position="24"/>
        <end position="98"/>
    </location>
</feature>
<evidence type="ECO:0000313" key="12">
    <source>
        <dbReference type="Proteomes" id="UP000637695"/>
    </source>
</evidence>
<evidence type="ECO:0000256" key="9">
    <source>
        <dbReference type="ARBA" id="ARBA00038276"/>
    </source>
</evidence>
<sequence length="101" mass="11984">MWEDGRSSMDERIVQQRDRIYEVARQYHVHNIRIFGSQARNEERANSDVDFLVEFEQPNLLDRIAFKHELERLLGMSVDVLTDETVHPVLRDNIHAEARPL</sequence>
<dbReference type="EMBL" id="BMOY01000009">
    <property type="protein sequence ID" value="GGJ01587.1"/>
    <property type="molecule type" value="Genomic_DNA"/>
</dbReference>
<evidence type="ECO:0000256" key="6">
    <source>
        <dbReference type="ARBA" id="ARBA00022741"/>
    </source>
</evidence>
<dbReference type="AlphaFoldDB" id="A0A917K813"/>
<evidence type="ECO:0000256" key="3">
    <source>
        <dbReference type="ARBA" id="ARBA00022679"/>
    </source>
</evidence>
<evidence type="ECO:0000256" key="2">
    <source>
        <dbReference type="ARBA" id="ARBA00022649"/>
    </source>
</evidence>
<reference evidence="11" key="1">
    <citation type="journal article" date="2014" name="Int. J. Syst. Evol. Microbiol.">
        <title>Complete genome sequence of Corynebacterium casei LMG S-19264T (=DSM 44701T), isolated from a smear-ripened cheese.</title>
        <authorList>
            <consortium name="US DOE Joint Genome Institute (JGI-PGF)"/>
            <person name="Walter F."/>
            <person name="Albersmeier A."/>
            <person name="Kalinowski J."/>
            <person name="Ruckert C."/>
        </authorList>
    </citation>
    <scope>NUCLEOTIDE SEQUENCE</scope>
    <source>
        <strain evidence="11">JCM 18487</strain>
    </source>
</reference>
<keyword evidence="7" id="KW-0067">ATP-binding</keyword>
<dbReference type="Proteomes" id="UP000637695">
    <property type="component" value="Unassembled WGS sequence"/>
</dbReference>
<evidence type="ECO:0000313" key="11">
    <source>
        <dbReference type="EMBL" id="GGJ01587.1"/>
    </source>
</evidence>
<reference evidence="11" key="2">
    <citation type="submission" date="2020-09" db="EMBL/GenBank/DDBJ databases">
        <authorList>
            <person name="Sun Q."/>
            <person name="Ohkuma M."/>
        </authorList>
    </citation>
    <scope>NUCLEOTIDE SEQUENCE</scope>
    <source>
        <strain evidence="11">JCM 18487</strain>
    </source>
</reference>
<evidence type="ECO:0000256" key="5">
    <source>
        <dbReference type="ARBA" id="ARBA00022723"/>
    </source>
</evidence>
<name>A0A917K813_9BACL</name>
<dbReference type="InterPro" id="IPR052038">
    <property type="entry name" value="Type-VII_TA_antitoxin"/>
</dbReference>
<organism evidence="11 12">
    <name type="scientific">Alicyclobacillus cellulosilyticus</name>
    <dbReference type="NCBI Taxonomy" id="1003997"/>
    <lineage>
        <taxon>Bacteria</taxon>
        <taxon>Bacillati</taxon>
        <taxon>Bacillota</taxon>
        <taxon>Bacilli</taxon>
        <taxon>Bacillales</taxon>
        <taxon>Alicyclobacillaceae</taxon>
        <taxon>Alicyclobacillus</taxon>
    </lineage>
</organism>
<dbReference type="InterPro" id="IPR002934">
    <property type="entry name" value="Polymerase_NTP_transf_dom"/>
</dbReference>
<comment type="similarity">
    <text evidence="9">Belongs to the MntA antitoxin family.</text>
</comment>
<gene>
    <name evidence="11" type="ORF">GCM10010885_08490</name>
</gene>
<protein>
    <submittedName>
        <fullName evidence="11">Nucleotidyltransferase</fullName>
    </submittedName>
</protein>
<keyword evidence="3" id="KW-0808">Transferase</keyword>
<evidence type="ECO:0000256" key="7">
    <source>
        <dbReference type="ARBA" id="ARBA00022840"/>
    </source>
</evidence>
<dbReference type="Pfam" id="PF01909">
    <property type="entry name" value="NTP_transf_2"/>
    <property type="match status" value="1"/>
</dbReference>
<keyword evidence="12" id="KW-1185">Reference proteome</keyword>
<dbReference type="PANTHER" id="PTHR33571:SF12">
    <property type="entry name" value="BSL3053 PROTEIN"/>
    <property type="match status" value="1"/>
</dbReference>
<dbReference type="Gene3D" id="3.30.460.10">
    <property type="entry name" value="Beta Polymerase, domain 2"/>
    <property type="match status" value="1"/>
</dbReference>
<dbReference type="PANTHER" id="PTHR33571">
    <property type="entry name" value="SSL8005 PROTEIN"/>
    <property type="match status" value="1"/>
</dbReference>
<keyword evidence="8" id="KW-0460">Magnesium</keyword>
<evidence type="ECO:0000259" key="10">
    <source>
        <dbReference type="Pfam" id="PF01909"/>
    </source>
</evidence>
<dbReference type="SUPFAM" id="SSF81301">
    <property type="entry name" value="Nucleotidyltransferase"/>
    <property type="match status" value="1"/>
</dbReference>
<evidence type="ECO:0000256" key="1">
    <source>
        <dbReference type="ARBA" id="ARBA00001946"/>
    </source>
</evidence>
<dbReference type="InterPro" id="IPR043519">
    <property type="entry name" value="NT_sf"/>
</dbReference>